<dbReference type="GO" id="GO:0071555">
    <property type="term" value="P:cell wall organization"/>
    <property type="evidence" value="ECO:0007669"/>
    <property type="project" value="UniProtKB-KW"/>
</dbReference>
<evidence type="ECO:0000256" key="3">
    <source>
        <dbReference type="ARBA" id="ARBA00022989"/>
    </source>
</evidence>
<keyword evidence="6 7" id="KW-0961">Cell wall biogenesis/degradation</keyword>
<dbReference type="HAMAP" id="MF_02065">
    <property type="entry name" value="MltG"/>
    <property type="match status" value="1"/>
</dbReference>
<evidence type="ECO:0000256" key="1">
    <source>
        <dbReference type="ARBA" id="ARBA00022475"/>
    </source>
</evidence>
<keyword evidence="10" id="KW-1185">Reference proteome</keyword>
<dbReference type="EC" id="4.2.2.29" evidence="7"/>
<dbReference type="KEGG" id="orz:FNH13_11715"/>
<proteinExistence type="inferred from homology"/>
<dbReference type="NCBIfam" id="TIGR00247">
    <property type="entry name" value="endolytic transglycosylase MltG"/>
    <property type="match status" value="1"/>
</dbReference>
<keyword evidence="3 7" id="KW-1133">Transmembrane helix</keyword>
<dbReference type="GO" id="GO:0009252">
    <property type="term" value="P:peptidoglycan biosynthetic process"/>
    <property type="evidence" value="ECO:0007669"/>
    <property type="project" value="UniProtKB-UniRule"/>
</dbReference>
<name>A0A516GBM4_9MICO</name>
<keyword evidence="5 7" id="KW-0456">Lyase</keyword>
<dbReference type="EMBL" id="CP041616">
    <property type="protein sequence ID" value="QDO88911.1"/>
    <property type="molecule type" value="Genomic_DNA"/>
</dbReference>
<keyword evidence="2 7" id="KW-0812">Transmembrane</keyword>
<gene>
    <name evidence="7 9" type="primary">mltG</name>
    <name evidence="9" type="ORF">FNH13_11715</name>
</gene>
<dbReference type="Gene3D" id="3.30.1490.480">
    <property type="entry name" value="Endolytic murein transglycosylase"/>
    <property type="match status" value="1"/>
</dbReference>
<dbReference type="GO" id="GO:0005886">
    <property type="term" value="C:plasma membrane"/>
    <property type="evidence" value="ECO:0007669"/>
    <property type="project" value="UniProtKB-SubCell"/>
</dbReference>
<dbReference type="AlphaFoldDB" id="A0A516GBM4"/>
<evidence type="ECO:0000313" key="9">
    <source>
        <dbReference type="EMBL" id="QDO88911.1"/>
    </source>
</evidence>
<organism evidence="9 10">
    <name type="scientific">Ornithinimicrobium ciconiae</name>
    <dbReference type="NCBI Taxonomy" id="2594265"/>
    <lineage>
        <taxon>Bacteria</taxon>
        <taxon>Bacillati</taxon>
        <taxon>Actinomycetota</taxon>
        <taxon>Actinomycetes</taxon>
        <taxon>Micrococcales</taxon>
        <taxon>Ornithinimicrobiaceae</taxon>
        <taxon>Ornithinimicrobium</taxon>
    </lineage>
</organism>
<dbReference type="Pfam" id="PF02618">
    <property type="entry name" value="YceG"/>
    <property type="match status" value="1"/>
</dbReference>
<evidence type="ECO:0000313" key="10">
    <source>
        <dbReference type="Proteomes" id="UP000315395"/>
    </source>
</evidence>
<protein>
    <recommendedName>
        <fullName evidence="7">Endolytic murein transglycosylase</fullName>
        <ecNumber evidence="7">4.2.2.29</ecNumber>
    </recommendedName>
    <alternativeName>
        <fullName evidence="7">Peptidoglycan lytic transglycosylase</fullName>
    </alternativeName>
    <alternativeName>
        <fullName evidence="7">Peptidoglycan polymerization terminase</fullName>
    </alternativeName>
</protein>
<comment type="function">
    <text evidence="7">Functions as a peptidoglycan terminase that cleaves nascent peptidoglycan strands endolytically to terminate their elongation.</text>
</comment>
<evidence type="ECO:0000256" key="6">
    <source>
        <dbReference type="ARBA" id="ARBA00023316"/>
    </source>
</evidence>
<dbReference type="Gene3D" id="3.30.160.60">
    <property type="entry name" value="Classic Zinc Finger"/>
    <property type="match status" value="1"/>
</dbReference>
<feature type="site" description="Important for catalytic activity" evidence="7">
    <location>
        <position position="328"/>
    </location>
</feature>
<evidence type="ECO:0000256" key="8">
    <source>
        <dbReference type="SAM" id="MobiDB-lite"/>
    </source>
</evidence>
<evidence type="ECO:0000256" key="7">
    <source>
        <dbReference type="HAMAP-Rule" id="MF_02065"/>
    </source>
</evidence>
<feature type="region of interest" description="Disordered" evidence="8">
    <location>
        <begin position="1"/>
        <end position="71"/>
    </location>
</feature>
<dbReference type="InterPro" id="IPR003770">
    <property type="entry name" value="MLTG-like"/>
</dbReference>
<accession>A0A516GBM4</accession>
<dbReference type="PANTHER" id="PTHR30518">
    <property type="entry name" value="ENDOLYTIC MUREIN TRANSGLYCOSYLASE"/>
    <property type="match status" value="1"/>
</dbReference>
<comment type="subcellular location">
    <subcellularLocation>
        <location evidence="7">Cell membrane</location>
        <topology evidence="7">Single-pass membrane protein</topology>
    </subcellularLocation>
</comment>
<dbReference type="GO" id="GO:0008932">
    <property type="term" value="F:lytic endotransglycosylase activity"/>
    <property type="evidence" value="ECO:0007669"/>
    <property type="project" value="UniProtKB-UniRule"/>
</dbReference>
<sequence length="457" mass="49580">MSRPPADDWAGPGRDPDPARGHDDQVEMHRDVHPDDLRHDVHPDDLRHDVHPDDLHPDDLHHDVHPDDLHHYPAEHDDSLADDVLAEAVPEDEAMFRPRRRKKRSPVLRIGAIVAALAIVIVGGWMGFNAVRGMIPDVEFGQGTPEDFEGAGSGEVTIEIPQGAGGGQIGVILYENGVVASAEAFSNTAAADQRSTSIQPGTYVMAEQMSAAAALDRLVDPDARQSTGVTVREGLWTSEVFAILADATGHEVADYEAVDPASLDLPEAANGELEGYLFPDTYEFSPTSTPEEQLQAMIDLGARRYEDLGLADADMHDVIIKASIIQGEGMFAEDLPKIARVMENRLAGDSETNGRLQMDSTIHFIAQERGRAGTTEAQRAVDDPYNTYVHQGLPPGPINSPGAVAIDAAMHPAEGDWLYFVTVNPTTGETVFSNTLDDHNVAVQEFEQWCADNPDSC</sequence>
<dbReference type="Proteomes" id="UP000315395">
    <property type="component" value="Chromosome"/>
</dbReference>
<feature type="transmembrane region" description="Helical" evidence="7">
    <location>
        <begin position="107"/>
        <end position="128"/>
    </location>
</feature>
<feature type="compositionally biased region" description="Basic and acidic residues" evidence="8">
    <location>
        <begin position="14"/>
        <end position="71"/>
    </location>
</feature>
<keyword evidence="1 7" id="KW-1003">Cell membrane</keyword>
<evidence type="ECO:0000256" key="5">
    <source>
        <dbReference type="ARBA" id="ARBA00023239"/>
    </source>
</evidence>
<evidence type="ECO:0000256" key="4">
    <source>
        <dbReference type="ARBA" id="ARBA00023136"/>
    </source>
</evidence>
<reference evidence="9 10" key="1">
    <citation type="submission" date="2019-07" db="EMBL/GenBank/DDBJ databases">
        <title>complete genome sequencing of Ornithinimicrobium sp. H23M54.</title>
        <authorList>
            <person name="Bae J.-W."/>
            <person name="Lee S.-Y."/>
        </authorList>
    </citation>
    <scope>NUCLEOTIDE SEQUENCE [LARGE SCALE GENOMIC DNA]</scope>
    <source>
        <strain evidence="9 10">H23M54</strain>
    </source>
</reference>
<dbReference type="RefSeq" id="WP_143783588.1">
    <property type="nucleotide sequence ID" value="NZ_CP041616.1"/>
</dbReference>
<dbReference type="CDD" id="cd08010">
    <property type="entry name" value="MltG_like"/>
    <property type="match status" value="1"/>
</dbReference>
<comment type="similarity">
    <text evidence="7">Belongs to the transglycosylase MltG family.</text>
</comment>
<dbReference type="OrthoDB" id="9814591at2"/>
<comment type="catalytic activity">
    <reaction evidence="7">
        <text>a peptidoglycan chain = a peptidoglycan chain with N-acetyl-1,6-anhydromuramyl-[peptide] at the reducing end + a peptidoglycan chain with N-acetylglucosamine at the non-reducing end.</text>
        <dbReference type="EC" id="4.2.2.29"/>
    </reaction>
</comment>
<dbReference type="PANTHER" id="PTHR30518:SF2">
    <property type="entry name" value="ENDOLYTIC MUREIN TRANSGLYCOSYLASE"/>
    <property type="match status" value="1"/>
</dbReference>
<keyword evidence="4 7" id="KW-0472">Membrane</keyword>
<evidence type="ECO:0000256" key="2">
    <source>
        <dbReference type="ARBA" id="ARBA00022692"/>
    </source>
</evidence>